<keyword evidence="3" id="KW-0238">DNA-binding</keyword>
<dbReference type="Pfam" id="PF00072">
    <property type="entry name" value="Response_reg"/>
    <property type="match status" value="1"/>
</dbReference>
<dbReference type="Pfam" id="PF12833">
    <property type="entry name" value="HTH_18"/>
    <property type="match status" value="1"/>
</dbReference>
<accession>A0ABT2T5U6</accession>
<dbReference type="PANTHER" id="PTHR43280">
    <property type="entry name" value="ARAC-FAMILY TRANSCRIPTIONAL REGULATOR"/>
    <property type="match status" value="1"/>
</dbReference>
<dbReference type="Gene3D" id="3.40.50.2300">
    <property type="match status" value="1"/>
</dbReference>
<evidence type="ECO:0000313" key="9">
    <source>
        <dbReference type="EMBL" id="MCU6745634.1"/>
    </source>
</evidence>
<dbReference type="SMART" id="SM00448">
    <property type="entry name" value="REC"/>
    <property type="match status" value="1"/>
</dbReference>
<dbReference type="Gene3D" id="1.10.10.60">
    <property type="entry name" value="Homeodomain-like"/>
    <property type="match status" value="2"/>
</dbReference>
<keyword evidence="4" id="KW-0804">Transcription</keyword>
<evidence type="ECO:0000256" key="3">
    <source>
        <dbReference type="ARBA" id="ARBA00023125"/>
    </source>
</evidence>
<dbReference type="InterPro" id="IPR011006">
    <property type="entry name" value="CheY-like_superfamily"/>
</dbReference>
<comment type="function">
    <text evidence="5">May play the central regulatory role in sporulation. It may be an element of the effector pathway responsible for the activation of sporulation genes in response to nutritional stress. Spo0A may act in concert with spo0H (a sigma factor) to control the expression of some genes that are critical to the sporulation process.</text>
</comment>
<dbReference type="InterPro" id="IPR009057">
    <property type="entry name" value="Homeodomain-like_sf"/>
</dbReference>
<feature type="domain" description="HTH araC/xylS-type" evidence="7">
    <location>
        <begin position="271"/>
        <end position="369"/>
    </location>
</feature>
<evidence type="ECO:0000256" key="1">
    <source>
        <dbReference type="ARBA" id="ARBA00018672"/>
    </source>
</evidence>
<evidence type="ECO:0000256" key="5">
    <source>
        <dbReference type="ARBA" id="ARBA00024867"/>
    </source>
</evidence>
<dbReference type="RefSeq" id="WP_262575659.1">
    <property type="nucleotide sequence ID" value="NZ_JAOQKJ010000014.1"/>
</dbReference>
<protein>
    <recommendedName>
        <fullName evidence="1">Stage 0 sporulation protein A homolog</fullName>
    </recommendedName>
</protein>
<feature type="domain" description="Response regulatory" evidence="8">
    <location>
        <begin position="3"/>
        <end position="120"/>
    </location>
</feature>
<dbReference type="InterPro" id="IPR001789">
    <property type="entry name" value="Sig_transdc_resp-reg_receiver"/>
</dbReference>
<organism evidence="9 10">
    <name type="scientific">Suilimivivens aceti</name>
    <dbReference type="NCBI Taxonomy" id="2981774"/>
    <lineage>
        <taxon>Bacteria</taxon>
        <taxon>Bacillati</taxon>
        <taxon>Bacillota</taxon>
        <taxon>Clostridia</taxon>
        <taxon>Lachnospirales</taxon>
        <taxon>Lachnospiraceae</taxon>
        <taxon>Suilimivivens</taxon>
    </lineage>
</organism>
<keyword evidence="2" id="KW-0805">Transcription regulation</keyword>
<keyword evidence="10" id="KW-1185">Reference proteome</keyword>
<dbReference type="InterPro" id="IPR018060">
    <property type="entry name" value="HTH_AraC"/>
</dbReference>
<feature type="modified residue" description="4-aspartylphosphate" evidence="6">
    <location>
        <position position="55"/>
    </location>
</feature>
<evidence type="ECO:0000256" key="2">
    <source>
        <dbReference type="ARBA" id="ARBA00023015"/>
    </source>
</evidence>
<dbReference type="EMBL" id="JAOQKJ010000014">
    <property type="protein sequence ID" value="MCU6745634.1"/>
    <property type="molecule type" value="Genomic_DNA"/>
</dbReference>
<proteinExistence type="predicted"/>
<reference evidence="9 10" key="1">
    <citation type="journal article" date="2021" name="ISME Commun">
        <title>Automated analysis of genomic sequences facilitates high-throughput and comprehensive description of bacteria.</title>
        <authorList>
            <person name="Hitch T.C.A."/>
        </authorList>
    </citation>
    <scope>NUCLEOTIDE SEQUENCE [LARGE SCALE GENOMIC DNA]</scope>
    <source>
        <strain evidence="9 10">Sanger_18</strain>
    </source>
</reference>
<name>A0ABT2T5U6_9FIRM</name>
<dbReference type="SMART" id="SM00342">
    <property type="entry name" value="HTH_ARAC"/>
    <property type="match status" value="1"/>
</dbReference>
<dbReference type="Proteomes" id="UP001652432">
    <property type="component" value="Unassembled WGS sequence"/>
</dbReference>
<dbReference type="PANTHER" id="PTHR43280:SF28">
    <property type="entry name" value="HTH-TYPE TRANSCRIPTIONAL ACTIVATOR RHAS"/>
    <property type="match status" value="1"/>
</dbReference>
<evidence type="ECO:0000256" key="6">
    <source>
        <dbReference type="PROSITE-ProRule" id="PRU00169"/>
    </source>
</evidence>
<dbReference type="SUPFAM" id="SSF52172">
    <property type="entry name" value="CheY-like"/>
    <property type="match status" value="1"/>
</dbReference>
<evidence type="ECO:0000259" key="7">
    <source>
        <dbReference type="PROSITE" id="PS01124"/>
    </source>
</evidence>
<keyword evidence="6" id="KW-0597">Phosphoprotein</keyword>
<evidence type="ECO:0000256" key="4">
    <source>
        <dbReference type="ARBA" id="ARBA00023163"/>
    </source>
</evidence>
<evidence type="ECO:0000313" key="10">
    <source>
        <dbReference type="Proteomes" id="UP001652432"/>
    </source>
</evidence>
<comment type="caution">
    <text evidence="9">The sequence shown here is derived from an EMBL/GenBank/DDBJ whole genome shotgun (WGS) entry which is preliminary data.</text>
</comment>
<dbReference type="PROSITE" id="PS50110">
    <property type="entry name" value="RESPONSE_REGULATORY"/>
    <property type="match status" value="1"/>
</dbReference>
<dbReference type="SUPFAM" id="SSF46689">
    <property type="entry name" value="Homeodomain-like"/>
    <property type="match status" value="2"/>
</dbReference>
<sequence>MYRVLIADDEELELKAMHFFLERNYPEAVLLPDAQDGTQVVETVTKENPELLILDIEMPGLNGLQALTILRERGYEGHVIVKTAYGKFTYAKDALHLHVDAYLLKPVRKSELKEQMDEVLSKIEAERKQDAGRGKRGEFISGFILSLCFAKEGSQCLSDAGKIKRLSQEAAGKLSLFCDFTICPAEGNVLPILIYTSSAMDEEGYRKLSWDVEEMMSQICQTIFDMAPEMKAGFLIADIEERLPRQLQLQEQGADKAGEQGNAASGSLHLQRAVQYIGEHYIENISLEDIAEHTKLSTSYLSHLFRQELHKNFVDYLTEVRMEQARVLIDQGIDNVNVLAEKVGYQYASYFCRQFKKYTGMTVGEYKRRK</sequence>
<dbReference type="CDD" id="cd17536">
    <property type="entry name" value="REC_YesN-like"/>
    <property type="match status" value="1"/>
</dbReference>
<dbReference type="PROSITE" id="PS01124">
    <property type="entry name" value="HTH_ARAC_FAMILY_2"/>
    <property type="match status" value="1"/>
</dbReference>
<gene>
    <name evidence="9" type="ORF">OCV77_14255</name>
</gene>
<evidence type="ECO:0000259" key="8">
    <source>
        <dbReference type="PROSITE" id="PS50110"/>
    </source>
</evidence>